<reference evidence="1" key="1">
    <citation type="journal article" date="2023" name="Insect Mol. Biol.">
        <title>Genome sequencing provides insights into the evolution of gene families encoding plant cell wall-degrading enzymes in longhorned beetles.</title>
        <authorList>
            <person name="Shin N.R."/>
            <person name="Okamura Y."/>
            <person name="Kirsch R."/>
            <person name="Pauchet Y."/>
        </authorList>
    </citation>
    <scope>NUCLEOTIDE SEQUENCE</scope>
    <source>
        <strain evidence="1">AMC_N1</strain>
    </source>
</reference>
<comment type="caution">
    <text evidence="1">The sequence shown here is derived from an EMBL/GenBank/DDBJ whole genome shotgun (WGS) entry which is preliminary data.</text>
</comment>
<dbReference type="PANTHER" id="PTHR31649">
    <property type="entry name" value="AGAP009604-PA"/>
    <property type="match status" value="1"/>
</dbReference>
<dbReference type="PANTHER" id="PTHR31649:SF10">
    <property type="entry name" value="IP19903P-RELATED"/>
    <property type="match status" value="1"/>
</dbReference>
<name>A0AAV8ZCT4_9CUCU</name>
<protein>
    <submittedName>
        <fullName evidence="1">Uncharacterized protein</fullName>
    </submittedName>
</protein>
<dbReference type="EMBL" id="JAPWTK010000006">
    <property type="protein sequence ID" value="KAJ8961143.1"/>
    <property type="molecule type" value="Genomic_DNA"/>
</dbReference>
<dbReference type="AlphaFoldDB" id="A0AAV8ZCT4"/>
<evidence type="ECO:0000313" key="2">
    <source>
        <dbReference type="Proteomes" id="UP001162162"/>
    </source>
</evidence>
<dbReference type="Proteomes" id="UP001162162">
    <property type="component" value="Unassembled WGS sequence"/>
</dbReference>
<sequence length="179" mass="20114">MCELYDYYWREYTGAIPVDAVSGGYDVNGRTTYIGQAYIKQWGIFPVTIYPGKKSVLAPIRGICEIDNHIKVMCSSTTQNFKWIPANAADLHVKCINLHLVRGGVENESVLNIGRVVYQNEIVVGKVCGFRVGKALMYFPDANKKKELHTESYEVLICKSNSDAAMPRSNKMTPVREGR</sequence>
<proteinExistence type="predicted"/>
<gene>
    <name evidence="1" type="ORF">NQ318_008823</name>
</gene>
<evidence type="ECO:0000313" key="1">
    <source>
        <dbReference type="EMBL" id="KAJ8961143.1"/>
    </source>
</evidence>
<keyword evidence="2" id="KW-1185">Reference proteome</keyword>
<accession>A0AAV8ZCT4</accession>
<organism evidence="1 2">
    <name type="scientific">Aromia moschata</name>
    <dbReference type="NCBI Taxonomy" id="1265417"/>
    <lineage>
        <taxon>Eukaryota</taxon>
        <taxon>Metazoa</taxon>
        <taxon>Ecdysozoa</taxon>
        <taxon>Arthropoda</taxon>
        <taxon>Hexapoda</taxon>
        <taxon>Insecta</taxon>
        <taxon>Pterygota</taxon>
        <taxon>Neoptera</taxon>
        <taxon>Endopterygota</taxon>
        <taxon>Coleoptera</taxon>
        <taxon>Polyphaga</taxon>
        <taxon>Cucujiformia</taxon>
        <taxon>Chrysomeloidea</taxon>
        <taxon>Cerambycidae</taxon>
        <taxon>Cerambycinae</taxon>
        <taxon>Callichromatini</taxon>
        <taxon>Aromia</taxon>
    </lineage>
</organism>